<evidence type="ECO:0000313" key="2">
    <source>
        <dbReference type="EMBL" id="GIH72335.1"/>
    </source>
</evidence>
<comment type="caution">
    <text evidence="2">The sequence shown here is derived from an EMBL/GenBank/DDBJ whole genome shotgun (WGS) entry which is preliminary data.</text>
</comment>
<protein>
    <submittedName>
        <fullName evidence="2">Uncharacterized protein</fullName>
    </submittedName>
</protein>
<proteinExistence type="predicted"/>
<feature type="region of interest" description="Disordered" evidence="1">
    <location>
        <begin position="73"/>
        <end position="102"/>
    </location>
</feature>
<dbReference type="EMBL" id="BOOG01000049">
    <property type="protein sequence ID" value="GIH72335.1"/>
    <property type="molecule type" value="Genomic_DNA"/>
</dbReference>
<feature type="compositionally biased region" description="Low complexity" evidence="1">
    <location>
        <begin position="20"/>
        <end position="31"/>
    </location>
</feature>
<feature type="region of interest" description="Disordered" evidence="1">
    <location>
        <begin position="1"/>
        <end position="56"/>
    </location>
</feature>
<reference evidence="2" key="1">
    <citation type="submission" date="2021-01" db="EMBL/GenBank/DDBJ databases">
        <title>Whole genome shotgun sequence of Sphaerimonospora thailandensis NBRC 107569.</title>
        <authorList>
            <person name="Komaki H."/>
            <person name="Tamura T."/>
        </authorList>
    </citation>
    <scope>NUCLEOTIDE SEQUENCE</scope>
    <source>
        <strain evidence="2">NBRC 107569</strain>
    </source>
</reference>
<dbReference type="AlphaFoldDB" id="A0A8J3W1M2"/>
<name>A0A8J3W1M2_9ACTN</name>
<evidence type="ECO:0000256" key="1">
    <source>
        <dbReference type="SAM" id="MobiDB-lite"/>
    </source>
</evidence>
<feature type="region of interest" description="Disordered" evidence="1">
    <location>
        <begin position="126"/>
        <end position="158"/>
    </location>
</feature>
<dbReference type="Proteomes" id="UP000610966">
    <property type="component" value="Unassembled WGS sequence"/>
</dbReference>
<sequence length="158" mass="16832">MAPGAEGQVGKTGGVPVAPGAEGQVGEAQVGEGERTTSVPAGRDAVLEPTRVPEPFGPIRVYEGLILISRPEPVRQAPPAVVKRQPRATAPKERSEPAEVETPLTCSLEWRDTWLWEFCREHSLTLDAASPHGDTAQSGLRRGVARHDKALESDEIGG</sequence>
<accession>A0A8J3W1M2</accession>
<organism evidence="2 3">
    <name type="scientific">Sphaerimonospora thailandensis</name>
    <dbReference type="NCBI Taxonomy" id="795644"/>
    <lineage>
        <taxon>Bacteria</taxon>
        <taxon>Bacillati</taxon>
        <taxon>Actinomycetota</taxon>
        <taxon>Actinomycetes</taxon>
        <taxon>Streptosporangiales</taxon>
        <taxon>Streptosporangiaceae</taxon>
        <taxon>Sphaerimonospora</taxon>
    </lineage>
</organism>
<evidence type="ECO:0000313" key="3">
    <source>
        <dbReference type="Proteomes" id="UP000610966"/>
    </source>
</evidence>
<gene>
    <name evidence="2" type="ORF">Mth01_45880</name>
</gene>
<keyword evidence="3" id="KW-1185">Reference proteome</keyword>